<comment type="caution">
    <text evidence="7">The sequence shown here is derived from an EMBL/GenBank/DDBJ whole genome shotgun (WGS) entry which is preliminary data.</text>
</comment>
<accession>A0ABR9ZPW0</accession>
<dbReference type="PANTHER" id="PTHR32196">
    <property type="entry name" value="ABC TRANSPORTER PERMEASE PROTEIN YPHD-RELATED-RELATED"/>
    <property type="match status" value="1"/>
</dbReference>
<comment type="subcellular location">
    <subcellularLocation>
        <location evidence="1">Cell membrane</location>
        <topology evidence="1">Multi-pass membrane protein</topology>
    </subcellularLocation>
</comment>
<gene>
    <name evidence="7" type="ORF">ISU02_05195</name>
</gene>
<dbReference type="Proteomes" id="UP000614200">
    <property type="component" value="Unassembled WGS sequence"/>
</dbReference>
<dbReference type="RefSeq" id="WP_194701087.1">
    <property type="nucleotide sequence ID" value="NZ_JADKNH010000003.1"/>
</dbReference>
<feature type="transmembrane region" description="Helical" evidence="6">
    <location>
        <begin position="20"/>
        <end position="40"/>
    </location>
</feature>
<sequence>MNKWVKTIAEKRKMINDTTFLILVTVTLFIVMYIAGMIIFHDQGFAKPQMFLNLLISNAGLIVIASGLTLVMITGGIDISVGSVTALVCMASAYSMEVMGTSAYTAILISLAIGLSFGIVQGYLVSYLNIQPFIVTLAGMFFGRGMTAIISKEMLTIRNETFRSWAEFKIYLPFGTVNKAGIYQPSYIYPTVIIALIIVALIVFMLKKTKFGRSLYAVGGNQQSALMMGLNVKRSKMMAYVLSGLLAGIGGFLFCLNTGAGFVEQARGLEMDAISSSVIGGTLLSGGVGNPIGTLFGVLIKGTIGSLITTQGTLSSWWVRIVLSALLCFFIVLQSVITSRKRQAE</sequence>
<keyword evidence="2" id="KW-1003">Cell membrane</keyword>
<feature type="transmembrane region" description="Helical" evidence="6">
    <location>
        <begin position="79"/>
        <end position="96"/>
    </location>
</feature>
<evidence type="ECO:0000313" key="8">
    <source>
        <dbReference type="Proteomes" id="UP000614200"/>
    </source>
</evidence>
<reference evidence="7 8" key="1">
    <citation type="submission" date="2020-11" db="EMBL/GenBank/DDBJ databases">
        <title>Fusibacter basophilias sp. nov.</title>
        <authorList>
            <person name="Qiu D."/>
        </authorList>
    </citation>
    <scope>NUCLEOTIDE SEQUENCE [LARGE SCALE GENOMIC DNA]</scope>
    <source>
        <strain evidence="7 8">Q10-2</strain>
    </source>
</reference>
<feature type="transmembrane region" description="Helical" evidence="6">
    <location>
        <begin position="317"/>
        <end position="337"/>
    </location>
</feature>
<dbReference type="Pfam" id="PF02653">
    <property type="entry name" value="BPD_transp_2"/>
    <property type="match status" value="1"/>
</dbReference>
<keyword evidence="4 6" id="KW-1133">Transmembrane helix</keyword>
<evidence type="ECO:0000313" key="7">
    <source>
        <dbReference type="EMBL" id="MBF4692500.1"/>
    </source>
</evidence>
<keyword evidence="8" id="KW-1185">Reference proteome</keyword>
<feature type="transmembrane region" description="Helical" evidence="6">
    <location>
        <begin position="237"/>
        <end position="263"/>
    </location>
</feature>
<keyword evidence="3 6" id="KW-0812">Transmembrane</keyword>
<name>A0ABR9ZPW0_9FIRM</name>
<dbReference type="PANTHER" id="PTHR32196:SF63">
    <property type="entry name" value="INNER MEMBRANE ABC TRANSPORTER PERMEASE PROTEIN YJFF"/>
    <property type="match status" value="1"/>
</dbReference>
<dbReference type="EMBL" id="JADKNH010000003">
    <property type="protein sequence ID" value="MBF4692500.1"/>
    <property type="molecule type" value="Genomic_DNA"/>
</dbReference>
<feature type="transmembrane region" description="Helical" evidence="6">
    <location>
        <begin position="52"/>
        <end position="73"/>
    </location>
</feature>
<evidence type="ECO:0000256" key="3">
    <source>
        <dbReference type="ARBA" id="ARBA00022692"/>
    </source>
</evidence>
<evidence type="ECO:0000256" key="2">
    <source>
        <dbReference type="ARBA" id="ARBA00022475"/>
    </source>
</evidence>
<proteinExistence type="predicted"/>
<organism evidence="7 8">
    <name type="scientific">Fusibacter ferrireducens</name>
    <dbReference type="NCBI Taxonomy" id="2785058"/>
    <lineage>
        <taxon>Bacteria</taxon>
        <taxon>Bacillati</taxon>
        <taxon>Bacillota</taxon>
        <taxon>Clostridia</taxon>
        <taxon>Eubacteriales</taxon>
        <taxon>Eubacteriales Family XII. Incertae Sedis</taxon>
        <taxon>Fusibacter</taxon>
    </lineage>
</organism>
<evidence type="ECO:0000256" key="4">
    <source>
        <dbReference type="ARBA" id="ARBA00022989"/>
    </source>
</evidence>
<keyword evidence="5 6" id="KW-0472">Membrane</keyword>
<evidence type="ECO:0000256" key="1">
    <source>
        <dbReference type="ARBA" id="ARBA00004651"/>
    </source>
</evidence>
<feature type="transmembrane region" description="Helical" evidence="6">
    <location>
        <begin position="130"/>
        <end position="150"/>
    </location>
</feature>
<feature type="transmembrane region" description="Helical" evidence="6">
    <location>
        <begin position="187"/>
        <end position="206"/>
    </location>
</feature>
<evidence type="ECO:0000256" key="5">
    <source>
        <dbReference type="ARBA" id="ARBA00023136"/>
    </source>
</evidence>
<dbReference type="CDD" id="cd06579">
    <property type="entry name" value="TM_PBP1_transp_AraH_like"/>
    <property type="match status" value="1"/>
</dbReference>
<feature type="transmembrane region" description="Helical" evidence="6">
    <location>
        <begin position="103"/>
        <end position="124"/>
    </location>
</feature>
<protein>
    <submittedName>
        <fullName evidence="7">Sugar ABC transporter permease YjfF</fullName>
    </submittedName>
</protein>
<evidence type="ECO:0000256" key="6">
    <source>
        <dbReference type="SAM" id="Phobius"/>
    </source>
</evidence>
<dbReference type="InterPro" id="IPR001851">
    <property type="entry name" value="ABC_transp_permease"/>
</dbReference>